<evidence type="ECO:0000259" key="4">
    <source>
        <dbReference type="Pfam" id="PF00108"/>
    </source>
</evidence>
<organism evidence="5 6">
    <name type="scientific">Phlebotomus papatasi</name>
    <name type="common">Sandfly</name>
    <dbReference type="NCBI Taxonomy" id="29031"/>
    <lineage>
        <taxon>Eukaryota</taxon>
        <taxon>Metazoa</taxon>
        <taxon>Ecdysozoa</taxon>
        <taxon>Arthropoda</taxon>
        <taxon>Hexapoda</taxon>
        <taxon>Insecta</taxon>
        <taxon>Pterygota</taxon>
        <taxon>Neoptera</taxon>
        <taxon>Endopterygota</taxon>
        <taxon>Diptera</taxon>
        <taxon>Nematocera</taxon>
        <taxon>Psychodoidea</taxon>
        <taxon>Psychodidae</taxon>
        <taxon>Phlebotomus</taxon>
        <taxon>Phlebotomus</taxon>
    </lineage>
</organism>
<dbReference type="InterPro" id="IPR020615">
    <property type="entry name" value="Thiolase_acyl_enz_int_AS"/>
</dbReference>
<proteinExistence type="inferred from homology"/>
<accession>A0A1B0CZ60</accession>
<evidence type="ECO:0000256" key="1">
    <source>
        <dbReference type="ARBA" id="ARBA00010982"/>
    </source>
</evidence>
<reference evidence="5" key="1">
    <citation type="submission" date="2022-08" db="UniProtKB">
        <authorList>
            <consortium name="EnsemblMetazoa"/>
        </authorList>
    </citation>
    <scope>IDENTIFICATION</scope>
    <source>
        <strain evidence="5">Israel</strain>
    </source>
</reference>
<evidence type="ECO:0000313" key="6">
    <source>
        <dbReference type="Proteomes" id="UP000092462"/>
    </source>
</evidence>
<dbReference type="AlphaFoldDB" id="A0A1B0CZ60"/>
<dbReference type="InterPro" id="IPR020616">
    <property type="entry name" value="Thiolase_N"/>
</dbReference>
<evidence type="ECO:0000256" key="2">
    <source>
        <dbReference type="ARBA" id="ARBA00022679"/>
    </source>
</evidence>
<dbReference type="GO" id="GO:0006635">
    <property type="term" value="P:fatty acid beta-oxidation"/>
    <property type="evidence" value="ECO:0007669"/>
    <property type="project" value="TreeGrafter"/>
</dbReference>
<dbReference type="SUPFAM" id="SSF53901">
    <property type="entry name" value="Thiolase-like"/>
    <property type="match status" value="1"/>
</dbReference>
<evidence type="ECO:0000313" key="5">
    <source>
        <dbReference type="EnsemblMetazoa" id="PPAI000382-PA"/>
    </source>
</evidence>
<feature type="domain" description="Thiolase N-terminal" evidence="4">
    <location>
        <begin position="23"/>
        <end position="146"/>
    </location>
</feature>
<dbReference type="PROSITE" id="PS00098">
    <property type="entry name" value="THIOLASE_1"/>
    <property type="match status" value="1"/>
</dbReference>
<dbReference type="GO" id="GO:0005739">
    <property type="term" value="C:mitochondrion"/>
    <property type="evidence" value="ECO:0007669"/>
    <property type="project" value="TreeGrafter"/>
</dbReference>
<dbReference type="EnsemblMetazoa" id="PPAI000382-RA">
    <property type="protein sequence ID" value="PPAI000382-PA"/>
    <property type="gene ID" value="PPAI000382"/>
</dbReference>
<dbReference type="InterPro" id="IPR016039">
    <property type="entry name" value="Thiolase-like"/>
</dbReference>
<dbReference type="PANTHER" id="PTHR18919">
    <property type="entry name" value="ACETYL-COA C-ACYLTRANSFERASE"/>
    <property type="match status" value="1"/>
</dbReference>
<dbReference type="PANTHER" id="PTHR18919:SF156">
    <property type="entry name" value="ACETYL-COA ACETYLTRANSFERASE, MITOCHONDRIAL"/>
    <property type="match status" value="1"/>
</dbReference>
<dbReference type="VEuPathDB" id="VectorBase:PPAI000382"/>
<dbReference type="Gene3D" id="3.40.47.10">
    <property type="match status" value="1"/>
</dbReference>
<keyword evidence="2" id="KW-0808">Transferase</keyword>
<dbReference type="VEuPathDB" id="VectorBase:PPAPM1_010728"/>
<keyword evidence="3" id="KW-0012">Acyltransferase</keyword>
<dbReference type="Proteomes" id="UP000092462">
    <property type="component" value="Unassembled WGS sequence"/>
</dbReference>
<name>A0A1B0CZ60_PHLPP</name>
<dbReference type="Pfam" id="PF00108">
    <property type="entry name" value="Thiolase_N"/>
    <property type="match status" value="1"/>
</dbReference>
<dbReference type="GO" id="GO:0003985">
    <property type="term" value="F:acetyl-CoA C-acetyltransferase activity"/>
    <property type="evidence" value="ECO:0007669"/>
    <property type="project" value="TreeGrafter"/>
</dbReference>
<evidence type="ECO:0000256" key="3">
    <source>
        <dbReference type="ARBA" id="ARBA00023315"/>
    </source>
</evidence>
<protein>
    <recommendedName>
        <fullName evidence="4">Thiolase N-terminal domain-containing protein</fullName>
    </recommendedName>
</protein>
<dbReference type="EMBL" id="AJVK01009512">
    <property type="status" value="NOT_ANNOTATED_CDS"/>
    <property type="molecule type" value="Genomic_DNA"/>
</dbReference>
<comment type="similarity">
    <text evidence="1">Belongs to the thiolase-like superfamily. Thiolase family.</text>
</comment>
<sequence>MAFRMSRFFPSGKRFFSTKLNDVVIVAATRTPMGSFQSALAPLSASQLGAQAIEGAVKQAGIAKEDVGEVIMGNVVSAGMGQAPARQAAIFAGLPKSTICTTVNKVCSSGLKSVMMAAQTLSLGQAEVIVAGGMESMSNVPYYMKRGKSEKIF</sequence>
<keyword evidence="6" id="KW-1185">Reference proteome</keyword>